<dbReference type="Pfam" id="PF13439">
    <property type="entry name" value="Glyco_transf_4"/>
    <property type="match status" value="1"/>
</dbReference>
<evidence type="ECO:0000256" key="1">
    <source>
        <dbReference type="ARBA" id="ARBA00022676"/>
    </source>
</evidence>
<protein>
    <submittedName>
        <fullName evidence="5">Glycosyltransferase involved in cell wall biosynthesis</fullName>
    </submittedName>
</protein>
<dbReference type="Gene3D" id="3.40.50.2000">
    <property type="entry name" value="Glycogen Phosphorylase B"/>
    <property type="match status" value="2"/>
</dbReference>
<accession>A0A840I9S2</accession>
<dbReference type="AlphaFoldDB" id="A0A840I9S2"/>
<evidence type="ECO:0000256" key="2">
    <source>
        <dbReference type="ARBA" id="ARBA00022679"/>
    </source>
</evidence>
<dbReference type="CDD" id="cd03811">
    <property type="entry name" value="GT4_GT28_WabH-like"/>
    <property type="match status" value="1"/>
</dbReference>
<evidence type="ECO:0000259" key="4">
    <source>
        <dbReference type="Pfam" id="PF13439"/>
    </source>
</evidence>
<name>A0A840I9S2_9ACTN</name>
<sequence>MRIVLTSPAMGVGGAERVVALLVAELAARGHEVALIAPPGMRDAEIAAVPHLRLPLTDEGRGPRGAAQATWELARAIRRLAPDVVHAQNVKSGAAAAIAARLARPDAPPPVLATFHGVLPDEYRTAARLLRLPRHVACVSSDLRDQITAAGLAAERTSVIRNAVDVVPPLTAARRAALDEELGLPAEAPVVAIVGRLVPQKAHGRFLAAARLVLQREPSTRFLVVGDGPLRERLERQVKADGLTGRVLMLGARDDARDLIARADLVVFSSEWEGLSIAALESLAAGTPVVSTDVQGMRELLAGGAGAIVALDDGRALGERVGELLAAPDERAAMGREGVALIAREFSLDGMVSAYEERYRALTA</sequence>
<evidence type="ECO:0000313" key="5">
    <source>
        <dbReference type="EMBL" id="MBB4661659.1"/>
    </source>
</evidence>
<dbReference type="GO" id="GO:1901137">
    <property type="term" value="P:carbohydrate derivative biosynthetic process"/>
    <property type="evidence" value="ECO:0007669"/>
    <property type="project" value="UniProtKB-ARBA"/>
</dbReference>
<dbReference type="SUPFAM" id="SSF53756">
    <property type="entry name" value="UDP-Glycosyltransferase/glycogen phosphorylase"/>
    <property type="match status" value="1"/>
</dbReference>
<evidence type="ECO:0000313" key="6">
    <source>
        <dbReference type="Proteomes" id="UP000585272"/>
    </source>
</evidence>
<dbReference type="RefSeq" id="WP_183340000.1">
    <property type="nucleotide sequence ID" value="NZ_JACHNU010000001.1"/>
</dbReference>
<organism evidence="5 6">
    <name type="scientific">Conexibacter arvalis</name>
    <dbReference type="NCBI Taxonomy" id="912552"/>
    <lineage>
        <taxon>Bacteria</taxon>
        <taxon>Bacillati</taxon>
        <taxon>Actinomycetota</taxon>
        <taxon>Thermoleophilia</taxon>
        <taxon>Solirubrobacterales</taxon>
        <taxon>Conexibacteraceae</taxon>
        <taxon>Conexibacter</taxon>
    </lineage>
</organism>
<dbReference type="InterPro" id="IPR001296">
    <property type="entry name" value="Glyco_trans_1"/>
</dbReference>
<keyword evidence="1" id="KW-0328">Glycosyltransferase</keyword>
<keyword evidence="6" id="KW-1185">Reference proteome</keyword>
<dbReference type="InterPro" id="IPR050194">
    <property type="entry name" value="Glycosyltransferase_grp1"/>
</dbReference>
<proteinExistence type="predicted"/>
<dbReference type="Proteomes" id="UP000585272">
    <property type="component" value="Unassembled WGS sequence"/>
</dbReference>
<evidence type="ECO:0000259" key="3">
    <source>
        <dbReference type="Pfam" id="PF00534"/>
    </source>
</evidence>
<gene>
    <name evidence="5" type="ORF">BDZ31_001232</name>
</gene>
<dbReference type="PANTHER" id="PTHR45947:SF3">
    <property type="entry name" value="SULFOQUINOVOSYL TRANSFERASE SQD2"/>
    <property type="match status" value="1"/>
</dbReference>
<reference evidence="5 6" key="1">
    <citation type="submission" date="2020-08" db="EMBL/GenBank/DDBJ databases">
        <title>Genomic Encyclopedia of Archaeal and Bacterial Type Strains, Phase II (KMG-II): from individual species to whole genera.</title>
        <authorList>
            <person name="Goeker M."/>
        </authorList>
    </citation>
    <scope>NUCLEOTIDE SEQUENCE [LARGE SCALE GENOMIC DNA]</scope>
    <source>
        <strain evidence="5 6">DSM 23288</strain>
    </source>
</reference>
<feature type="domain" description="Glycosyl transferase family 1" evidence="3">
    <location>
        <begin position="178"/>
        <end position="338"/>
    </location>
</feature>
<feature type="domain" description="Glycosyltransferase subfamily 4-like N-terminal" evidence="4">
    <location>
        <begin position="12"/>
        <end position="166"/>
    </location>
</feature>
<comment type="caution">
    <text evidence="5">The sequence shown here is derived from an EMBL/GenBank/DDBJ whole genome shotgun (WGS) entry which is preliminary data.</text>
</comment>
<dbReference type="Pfam" id="PF00534">
    <property type="entry name" value="Glycos_transf_1"/>
    <property type="match status" value="1"/>
</dbReference>
<keyword evidence="2 5" id="KW-0808">Transferase</keyword>
<dbReference type="GO" id="GO:0016758">
    <property type="term" value="F:hexosyltransferase activity"/>
    <property type="evidence" value="ECO:0007669"/>
    <property type="project" value="TreeGrafter"/>
</dbReference>
<dbReference type="InterPro" id="IPR028098">
    <property type="entry name" value="Glyco_trans_4-like_N"/>
</dbReference>
<dbReference type="PANTHER" id="PTHR45947">
    <property type="entry name" value="SULFOQUINOVOSYL TRANSFERASE SQD2"/>
    <property type="match status" value="1"/>
</dbReference>
<dbReference type="EMBL" id="JACHNU010000001">
    <property type="protein sequence ID" value="MBB4661659.1"/>
    <property type="molecule type" value="Genomic_DNA"/>
</dbReference>